<dbReference type="SUPFAM" id="SSF47616">
    <property type="entry name" value="GST C-terminal domain-like"/>
    <property type="match status" value="1"/>
</dbReference>
<dbReference type="GO" id="GO:0045174">
    <property type="term" value="F:glutathione dehydrogenase (ascorbate) activity"/>
    <property type="evidence" value="ECO:0007669"/>
    <property type="project" value="UniProtKB-UniRule"/>
</dbReference>
<feature type="domain" description="GST C-terminal" evidence="9">
    <location>
        <begin position="106"/>
        <end position="248"/>
    </location>
</feature>
<evidence type="ECO:0000256" key="3">
    <source>
        <dbReference type="ARBA" id="ARBA00023002"/>
    </source>
</evidence>
<dbReference type="GO" id="GO:0005737">
    <property type="term" value="C:cytoplasm"/>
    <property type="evidence" value="ECO:0007669"/>
    <property type="project" value="InterPro"/>
</dbReference>
<evidence type="ECO:0000313" key="10">
    <source>
        <dbReference type="EMBL" id="CAI5445880.1"/>
    </source>
</evidence>
<evidence type="ECO:0000313" key="11">
    <source>
        <dbReference type="Proteomes" id="UP001152747"/>
    </source>
</evidence>
<dbReference type="InterPro" id="IPR036249">
    <property type="entry name" value="Thioredoxin-like_sf"/>
</dbReference>
<dbReference type="EMBL" id="CANHGI010000003">
    <property type="protein sequence ID" value="CAI5445880.1"/>
    <property type="molecule type" value="Genomic_DNA"/>
</dbReference>
<dbReference type="PROSITE" id="PS50405">
    <property type="entry name" value="GST_CTER"/>
    <property type="match status" value="1"/>
</dbReference>
<protein>
    <recommendedName>
        <fullName evidence="7">Glutathione S-transferase omega</fullName>
        <shortName evidence="7">GSTO</shortName>
        <ecNumber evidence="7">1.20.4.2</ecNumber>
        <ecNumber evidence="7">1.8.5.1</ecNumber>
        <ecNumber evidence="7">2.5.1.18</ecNumber>
    </recommendedName>
    <alternativeName>
        <fullName evidence="7">Glutathione-dependent dehydroascorbate reductase</fullName>
    </alternativeName>
    <alternativeName>
        <fullName evidence="7">Monomethylarsonic acid reductase</fullName>
    </alternativeName>
</protein>
<dbReference type="GO" id="GO:0050610">
    <property type="term" value="F:methylarsonate reductase activity"/>
    <property type="evidence" value="ECO:0007669"/>
    <property type="project" value="UniProtKB-UniRule"/>
</dbReference>
<evidence type="ECO:0000256" key="6">
    <source>
        <dbReference type="ARBA" id="ARBA00049544"/>
    </source>
</evidence>
<evidence type="ECO:0000256" key="4">
    <source>
        <dbReference type="ARBA" id="ARBA00047960"/>
    </source>
</evidence>
<dbReference type="EC" id="1.20.4.2" evidence="7"/>
<dbReference type="PANTHER" id="PTHR43968">
    <property type="match status" value="1"/>
</dbReference>
<dbReference type="Proteomes" id="UP001152747">
    <property type="component" value="Unassembled WGS sequence"/>
</dbReference>
<comment type="catalytic activity">
    <reaction evidence="6 7">
        <text>L-dehydroascorbate + 2 glutathione = glutathione disulfide + L-ascorbate</text>
        <dbReference type="Rhea" id="RHEA:24424"/>
        <dbReference type="ChEBI" id="CHEBI:38290"/>
        <dbReference type="ChEBI" id="CHEBI:57925"/>
        <dbReference type="ChEBI" id="CHEBI:58297"/>
        <dbReference type="ChEBI" id="CHEBI:58539"/>
        <dbReference type="EC" id="1.8.5.1"/>
    </reaction>
</comment>
<keyword evidence="11" id="KW-1185">Reference proteome</keyword>
<dbReference type="Pfam" id="PF13409">
    <property type="entry name" value="GST_N_2"/>
    <property type="match status" value="1"/>
</dbReference>
<dbReference type="PRINTS" id="PR01625">
    <property type="entry name" value="GSTRNSFRASEO"/>
</dbReference>
<feature type="domain" description="GST N-terminal" evidence="8">
    <location>
        <begin position="23"/>
        <end position="101"/>
    </location>
</feature>
<sequence>MSLVGVNTKIVKNGDAEPILAAGKFRIYSMRFCPWAQRSLIYAAAKKIPTEIVNIDLKNKPDWYFSKHFKGQVPALEYDGKHVIESAVIPEYLDDIFPETRILPTDPYQKVQQKLLLARLSEIAPAFYGVVQSVQDPSVREEKVANLLKSLEAAEQLLTGEYYSGTNKPGYADYLFYPNIQRVFWLSNALPGLPLDVAAFPGNAKFPKLTSWFSRIAALPEVIEASQPTETGVGFFKDYVNGSPNYDFGL</sequence>
<comment type="caution">
    <text evidence="10">The sequence shown here is derived from an EMBL/GenBank/DDBJ whole genome shotgun (WGS) entry which is preliminary data.</text>
</comment>
<dbReference type="FunFam" id="3.40.30.10:FF:000123">
    <property type="entry name" value="Glutathione transferase o1"/>
    <property type="match status" value="1"/>
</dbReference>
<comment type="catalytic activity">
    <reaction evidence="5 7">
        <text>methylarsonate + 2 glutathione + H(+) = methylarsonous acid + glutathione disulfide + H2O</text>
        <dbReference type="Rhea" id="RHEA:15969"/>
        <dbReference type="ChEBI" id="CHEBI:15377"/>
        <dbReference type="ChEBI" id="CHEBI:15378"/>
        <dbReference type="ChEBI" id="CHEBI:17826"/>
        <dbReference type="ChEBI" id="CHEBI:33409"/>
        <dbReference type="ChEBI" id="CHEBI:57925"/>
        <dbReference type="ChEBI" id="CHEBI:58297"/>
        <dbReference type="EC" id="1.20.4.2"/>
    </reaction>
</comment>
<dbReference type="PROSITE" id="PS50404">
    <property type="entry name" value="GST_NTER"/>
    <property type="match status" value="1"/>
</dbReference>
<evidence type="ECO:0000256" key="5">
    <source>
        <dbReference type="ARBA" id="ARBA00048353"/>
    </source>
</evidence>
<evidence type="ECO:0000259" key="9">
    <source>
        <dbReference type="PROSITE" id="PS50405"/>
    </source>
</evidence>
<dbReference type="InterPro" id="IPR050983">
    <property type="entry name" value="GST_Omega/HSP26"/>
</dbReference>
<dbReference type="InterPro" id="IPR036282">
    <property type="entry name" value="Glutathione-S-Trfase_C_sf"/>
</dbReference>
<dbReference type="InterPro" id="IPR004045">
    <property type="entry name" value="Glutathione_S-Trfase_N"/>
</dbReference>
<keyword evidence="2 7" id="KW-0808">Transferase</keyword>
<dbReference type="InterPro" id="IPR040079">
    <property type="entry name" value="Glutathione_S-Trfase"/>
</dbReference>
<name>A0A9P1IIV8_9PELO</name>
<dbReference type="InterPro" id="IPR004046">
    <property type="entry name" value="GST_C"/>
</dbReference>
<dbReference type="SUPFAM" id="SSF52833">
    <property type="entry name" value="Thioredoxin-like"/>
    <property type="match status" value="1"/>
</dbReference>
<dbReference type="FunFam" id="1.20.1050.10:FF:000009">
    <property type="entry name" value="Glutathione S-transferase omega-1"/>
    <property type="match status" value="1"/>
</dbReference>
<gene>
    <name evidence="10" type="ORF">CAMP_LOCUS8517</name>
</gene>
<dbReference type="SFLD" id="SFLDS00019">
    <property type="entry name" value="Glutathione_Transferase_(cytos"/>
    <property type="match status" value="1"/>
</dbReference>
<dbReference type="Gene3D" id="3.40.30.10">
    <property type="entry name" value="Glutaredoxin"/>
    <property type="match status" value="1"/>
</dbReference>
<dbReference type="EC" id="1.8.5.1" evidence="7"/>
<keyword evidence="3 7" id="KW-0560">Oxidoreductase</keyword>
<dbReference type="InterPro" id="IPR005442">
    <property type="entry name" value="GST_omega"/>
</dbReference>
<dbReference type="GO" id="GO:0006749">
    <property type="term" value="P:glutathione metabolic process"/>
    <property type="evidence" value="ECO:0007669"/>
    <property type="project" value="UniProtKB-UniRule"/>
</dbReference>
<evidence type="ECO:0000256" key="2">
    <source>
        <dbReference type="ARBA" id="ARBA00022679"/>
    </source>
</evidence>
<evidence type="ECO:0000256" key="1">
    <source>
        <dbReference type="ARBA" id="ARBA00011067"/>
    </source>
</evidence>
<dbReference type="Pfam" id="PF00043">
    <property type="entry name" value="GST_C"/>
    <property type="match status" value="1"/>
</dbReference>
<dbReference type="SFLD" id="SFLDG00358">
    <property type="entry name" value="Main_(cytGST)"/>
    <property type="match status" value="1"/>
</dbReference>
<accession>A0A9P1IIV8</accession>
<dbReference type="OrthoDB" id="4951845at2759"/>
<evidence type="ECO:0000256" key="7">
    <source>
        <dbReference type="RuleBase" id="RU368071"/>
    </source>
</evidence>
<dbReference type="Gene3D" id="1.20.1050.10">
    <property type="match status" value="1"/>
</dbReference>
<organism evidence="10 11">
    <name type="scientific">Caenorhabditis angaria</name>
    <dbReference type="NCBI Taxonomy" id="860376"/>
    <lineage>
        <taxon>Eukaryota</taxon>
        <taxon>Metazoa</taxon>
        <taxon>Ecdysozoa</taxon>
        <taxon>Nematoda</taxon>
        <taxon>Chromadorea</taxon>
        <taxon>Rhabditida</taxon>
        <taxon>Rhabditina</taxon>
        <taxon>Rhabditomorpha</taxon>
        <taxon>Rhabditoidea</taxon>
        <taxon>Rhabditidae</taxon>
        <taxon>Peloderinae</taxon>
        <taxon>Caenorhabditis</taxon>
    </lineage>
</organism>
<reference evidence="10" key="1">
    <citation type="submission" date="2022-11" db="EMBL/GenBank/DDBJ databases">
        <authorList>
            <person name="Kikuchi T."/>
        </authorList>
    </citation>
    <scope>NUCLEOTIDE SEQUENCE</scope>
    <source>
        <strain evidence="10">PS1010</strain>
    </source>
</reference>
<dbReference type="PANTHER" id="PTHR43968:SF12">
    <property type="entry name" value="GLUTATHIONE S-TRANSFERASE OMEGA-RELATED"/>
    <property type="match status" value="1"/>
</dbReference>
<comment type="function">
    <text evidence="7">Exhibits glutathione-dependent thiol transferase activity. Has high dehydroascorbate reductase activity and may contribute to the recycling of ascorbic acid. Participates in the biotransformation of inorganic arsenic and reduces monomethylarsonic acid (MMA).</text>
</comment>
<proteinExistence type="inferred from homology"/>
<dbReference type="GO" id="GO:0004364">
    <property type="term" value="F:glutathione transferase activity"/>
    <property type="evidence" value="ECO:0007669"/>
    <property type="project" value="UniProtKB-UniRule"/>
</dbReference>
<comment type="catalytic activity">
    <reaction evidence="4 7">
        <text>RX + glutathione = an S-substituted glutathione + a halide anion + H(+)</text>
        <dbReference type="Rhea" id="RHEA:16437"/>
        <dbReference type="ChEBI" id="CHEBI:15378"/>
        <dbReference type="ChEBI" id="CHEBI:16042"/>
        <dbReference type="ChEBI" id="CHEBI:17792"/>
        <dbReference type="ChEBI" id="CHEBI:57925"/>
        <dbReference type="ChEBI" id="CHEBI:90779"/>
        <dbReference type="EC" id="2.5.1.18"/>
    </reaction>
</comment>
<dbReference type="EC" id="2.5.1.18" evidence="7"/>
<comment type="similarity">
    <text evidence="1 7">Belongs to the GST superfamily. Omega family.</text>
</comment>
<evidence type="ECO:0000259" key="8">
    <source>
        <dbReference type="PROSITE" id="PS50404"/>
    </source>
</evidence>
<dbReference type="InterPro" id="IPR010987">
    <property type="entry name" value="Glutathione-S-Trfase_C-like"/>
</dbReference>
<dbReference type="AlphaFoldDB" id="A0A9P1IIV8"/>